<dbReference type="AlphaFoldDB" id="A0A9P3G446"/>
<proteinExistence type="predicted"/>
<sequence>MELVLTNSTPTNTDLATPDGRVLYTIATPLRWTGRTTTVTKHTPEHGAAREVARIQWGSLRGSQLVYDGQKFDLNTFISRTGPLSSSRSFVGPDGRIYKWKRSGRASHLQVDDKTGTVIASFHPHNVLGGGKSSLEIDASALPMLDLIIITWIYIEKKRRDAQAASAS</sequence>
<protein>
    <recommendedName>
        <fullName evidence="1">DUF6593 domain-containing protein</fullName>
    </recommendedName>
</protein>
<evidence type="ECO:0000259" key="1">
    <source>
        <dbReference type="Pfam" id="PF20236"/>
    </source>
</evidence>
<evidence type="ECO:0000313" key="3">
    <source>
        <dbReference type="Proteomes" id="UP000703269"/>
    </source>
</evidence>
<dbReference type="OrthoDB" id="3360976at2759"/>
<comment type="caution">
    <text evidence="2">The sequence shown here is derived from an EMBL/GenBank/DDBJ whole genome shotgun (WGS) entry which is preliminary data.</text>
</comment>
<feature type="domain" description="DUF6593" evidence="1">
    <location>
        <begin position="9"/>
        <end position="161"/>
    </location>
</feature>
<evidence type="ECO:0000313" key="2">
    <source>
        <dbReference type="EMBL" id="GJE87737.1"/>
    </source>
</evidence>
<dbReference type="EMBL" id="BPQB01000007">
    <property type="protein sequence ID" value="GJE87737.1"/>
    <property type="molecule type" value="Genomic_DNA"/>
</dbReference>
<dbReference type="Proteomes" id="UP000703269">
    <property type="component" value="Unassembled WGS sequence"/>
</dbReference>
<gene>
    <name evidence="2" type="ORF">PsYK624_038200</name>
</gene>
<dbReference type="InterPro" id="IPR046528">
    <property type="entry name" value="DUF6593"/>
</dbReference>
<accession>A0A9P3G446</accession>
<reference evidence="2 3" key="1">
    <citation type="submission" date="2021-08" db="EMBL/GenBank/DDBJ databases">
        <title>Draft Genome Sequence of Phanerochaete sordida strain YK-624.</title>
        <authorList>
            <person name="Mori T."/>
            <person name="Dohra H."/>
            <person name="Suzuki T."/>
            <person name="Kawagishi H."/>
            <person name="Hirai H."/>
        </authorList>
    </citation>
    <scope>NUCLEOTIDE SEQUENCE [LARGE SCALE GENOMIC DNA]</scope>
    <source>
        <strain evidence="2 3">YK-624</strain>
    </source>
</reference>
<name>A0A9P3G446_9APHY</name>
<dbReference type="Pfam" id="PF20236">
    <property type="entry name" value="DUF6593"/>
    <property type="match status" value="1"/>
</dbReference>
<organism evidence="2 3">
    <name type="scientific">Phanerochaete sordida</name>
    <dbReference type="NCBI Taxonomy" id="48140"/>
    <lineage>
        <taxon>Eukaryota</taxon>
        <taxon>Fungi</taxon>
        <taxon>Dikarya</taxon>
        <taxon>Basidiomycota</taxon>
        <taxon>Agaricomycotina</taxon>
        <taxon>Agaricomycetes</taxon>
        <taxon>Polyporales</taxon>
        <taxon>Phanerochaetaceae</taxon>
        <taxon>Phanerochaete</taxon>
    </lineage>
</organism>
<keyword evidence="3" id="KW-1185">Reference proteome</keyword>